<name>C0Z8B1_BREBN</name>
<evidence type="ECO:0000256" key="7">
    <source>
        <dbReference type="SAM" id="Phobius"/>
    </source>
</evidence>
<keyword evidence="3" id="KW-1003">Cell membrane</keyword>
<comment type="subcellular location">
    <subcellularLocation>
        <location evidence="1">Cell membrane</location>
        <topology evidence="1">Multi-pass membrane protein</topology>
    </subcellularLocation>
</comment>
<feature type="transmembrane region" description="Helical" evidence="7">
    <location>
        <begin position="357"/>
        <end position="377"/>
    </location>
</feature>
<evidence type="ECO:0000256" key="4">
    <source>
        <dbReference type="ARBA" id="ARBA00022692"/>
    </source>
</evidence>
<sequence>MLNSWKIYILAIVSFLVGTSEFVIAGILDRVASDVGVTLAAAGQLITVYSLAYAIGTPILIAITAKMDRRKLMLAALVLFLLGNLVTITTTGFAMLFGARIILAIGTGVFMVVALTVASKIAQPGKQGGAIATVLLGFNLALILGVPLGRVIAGSYDWKIIFTGIGVLSLIAMFVLLLTIPKSKGEIPVPIREQLSLLKTPRISIALSISFFWILGYTIIYTYISPFLLTITGMSDRMVSIGLFVFGIASLLGSQVGGYGADKWGIPRTMIGGLLLHSGILLLITVFSHSSVFVLPLLMLWSFFAWSTGPVQQVYLIGMAPKASGIILSLNTSIVQLGMAVGSVIGGMVVENISLQAVGWIGAIGVAIALLPAVVSLSMRSQSDIRGQELSETID</sequence>
<evidence type="ECO:0000256" key="2">
    <source>
        <dbReference type="ARBA" id="ARBA00022448"/>
    </source>
</evidence>
<feature type="domain" description="Major facilitator superfamily (MFS) profile" evidence="8">
    <location>
        <begin position="6"/>
        <end position="384"/>
    </location>
</feature>
<feature type="transmembrane region" description="Helical" evidence="7">
    <location>
        <begin position="130"/>
        <end position="148"/>
    </location>
</feature>
<keyword evidence="5 7" id="KW-1133">Transmembrane helix</keyword>
<dbReference type="PROSITE" id="PS50850">
    <property type="entry name" value="MFS"/>
    <property type="match status" value="1"/>
</dbReference>
<protein>
    <submittedName>
        <fullName evidence="9">Putative transporter</fullName>
    </submittedName>
</protein>
<feature type="transmembrane region" description="Helical" evidence="7">
    <location>
        <begin position="40"/>
        <end position="65"/>
    </location>
</feature>
<feature type="transmembrane region" description="Helical" evidence="7">
    <location>
        <begin position="160"/>
        <end position="180"/>
    </location>
</feature>
<evidence type="ECO:0000313" key="9">
    <source>
        <dbReference type="EMBL" id="BAH46538.1"/>
    </source>
</evidence>
<evidence type="ECO:0000256" key="3">
    <source>
        <dbReference type="ARBA" id="ARBA00022475"/>
    </source>
</evidence>
<dbReference type="CDD" id="cd17324">
    <property type="entry name" value="MFS_NepI_like"/>
    <property type="match status" value="1"/>
</dbReference>
<proteinExistence type="predicted"/>
<dbReference type="STRING" id="358681.BBR47_55610"/>
<dbReference type="PANTHER" id="PTHR43124:SF10">
    <property type="entry name" value="PURINE EFFLUX PUMP PBUE"/>
    <property type="match status" value="1"/>
</dbReference>
<dbReference type="SUPFAM" id="SSF103473">
    <property type="entry name" value="MFS general substrate transporter"/>
    <property type="match status" value="1"/>
</dbReference>
<dbReference type="InterPro" id="IPR020846">
    <property type="entry name" value="MFS_dom"/>
</dbReference>
<dbReference type="InterPro" id="IPR050189">
    <property type="entry name" value="MFS_Efflux_Transporters"/>
</dbReference>
<evidence type="ECO:0000259" key="8">
    <source>
        <dbReference type="PROSITE" id="PS50850"/>
    </source>
</evidence>
<keyword evidence="6 7" id="KW-0472">Membrane</keyword>
<reference evidence="9 10" key="1">
    <citation type="submission" date="2005-03" db="EMBL/GenBank/DDBJ databases">
        <title>Brevibacillus brevis strain 47, complete genome.</title>
        <authorList>
            <person name="Hosoyama A."/>
            <person name="Yamada R."/>
            <person name="Hongo Y."/>
            <person name="Terui Y."/>
            <person name="Ankai A."/>
            <person name="Masuyama W."/>
            <person name="Sekiguchi M."/>
            <person name="Takeda T."/>
            <person name="Asano K."/>
            <person name="Ohji S."/>
            <person name="Ichikawa N."/>
            <person name="Narita S."/>
            <person name="Aoki N."/>
            <person name="Miura H."/>
            <person name="Matsushita S."/>
            <person name="Sekigawa T."/>
            <person name="Yamagata H."/>
            <person name="Yoshikawa H."/>
            <person name="Udaka S."/>
            <person name="Tanikawa S."/>
            <person name="Fujita N."/>
        </authorList>
    </citation>
    <scope>NUCLEOTIDE SEQUENCE [LARGE SCALE GENOMIC DNA]</scope>
    <source>
        <strain evidence="10">47 / JCM 6285 / NBRC 100599</strain>
    </source>
</reference>
<feature type="transmembrane region" description="Helical" evidence="7">
    <location>
        <begin position="293"/>
        <end position="311"/>
    </location>
</feature>
<gene>
    <name evidence="9" type="ordered locus">BBR47_55610</name>
</gene>
<feature type="transmembrane region" description="Helical" evidence="7">
    <location>
        <begin position="101"/>
        <end position="118"/>
    </location>
</feature>
<dbReference type="Gene3D" id="1.20.1250.20">
    <property type="entry name" value="MFS general substrate transporter like domains"/>
    <property type="match status" value="1"/>
</dbReference>
<dbReference type="Pfam" id="PF07690">
    <property type="entry name" value="MFS_1"/>
    <property type="match status" value="1"/>
</dbReference>
<feature type="transmembrane region" description="Helical" evidence="7">
    <location>
        <begin position="201"/>
        <end position="224"/>
    </location>
</feature>
<feature type="transmembrane region" description="Helical" evidence="7">
    <location>
        <begin position="7"/>
        <end position="28"/>
    </location>
</feature>
<evidence type="ECO:0000256" key="6">
    <source>
        <dbReference type="ARBA" id="ARBA00023136"/>
    </source>
</evidence>
<dbReference type="InterPro" id="IPR036259">
    <property type="entry name" value="MFS_trans_sf"/>
</dbReference>
<dbReference type="GO" id="GO:0022857">
    <property type="term" value="F:transmembrane transporter activity"/>
    <property type="evidence" value="ECO:0007669"/>
    <property type="project" value="InterPro"/>
</dbReference>
<dbReference type="GO" id="GO:0005886">
    <property type="term" value="C:plasma membrane"/>
    <property type="evidence" value="ECO:0007669"/>
    <property type="project" value="UniProtKB-SubCell"/>
</dbReference>
<evidence type="ECO:0000256" key="5">
    <source>
        <dbReference type="ARBA" id="ARBA00022989"/>
    </source>
</evidence>
<dbReference type="RefSeq" id="WP_015893729.1">
    <property type="nucleotide sequence ID" value="NC_012491.1"/>
</dbReference>
<dbReference type="AlphaFoldDB" id="C0Z8B1"/>
<dbReference type="EMBL" id="AP008955">
    <property type="protein sequence ID" value="BAH46538.1"/>
    <property type="molecule type" value="Genomic_DNA"/>
</dbReference>
<dbReference type="InterPro" id="IPR011701">
    <property type="entry name" value="MFS"/>
</dbReference>
<keyword evidence="2" id="KW-0813">Transport</keyword>
<organism evidence="9 10">
    <name type="scientific">Brevibacillus brevis (strain 47 / JCM 6285 / NBRC 100599)</name>
    <dbReference type="NCBI Taxonomy" id="358681"/>
    <lineage>
        <taxon>Bacteria</taxon>
        <taxon>Bacillati</taxon>
        <taxon>Bacillota</taxon>
        <taxon>Bacilli</taxon>
        <taxon>Bacillales</taxon>
        <taxon>Paenibacillaceae</taxon>
        <taxon>Brevibacillus</taxon>
    </lineage>
</organism>
<dbReference type="Proteomes" id="UP000001877">
    <property type="component" value="Chromosome"/>
</dbReference>
<dbReference type="KEGG" id="bbe:BBR47_55610"/>
<feature type="transmembrane region" description="Helical" evidence="7">
    <location>
        <begin position="269"/>
        <end position="287"/>
    </location>
</feature>
<dbReference type="PANTHER" id="PTHR43124">
    <property type="entry name" value="PURINE EFFLUX PUMP PBUE"/>
    <property type="match status" value="1"/>
</dbReference>
<evidence type="ECO:0000313" key="10">
    <source>
        <dbReference type="Proteomes" id="UP000001877"/>
    </source>
</evidence>
<feature type="transmembrane region" description="Helical" evidence="7">
    <location>
        <begin position="323"/>
        <end position="345"/>
    </location>
</feature>
<dbReference type="eggNOG" id="COG2814">
    <property type="taxonomic scope" value="Bacteria"/>
</dbReference>
<keyword evidence="10" id="KW-1185">Reference proteome</keyword>
<feature type="transmembrane region" description="Helical" evidence="7">
    <location>
        <begin position="239"/>
        <end position="257"/>
    </location>
</feature>
<dbReference type="HOGENOM" id="CLU_001265_61_5_9"/>
<accession>C0Z8B1</accession>
<evidence type="ECO:0000256" key="1">
    <source>
        <dbReference type="ARBA" id="ARBA00004651"/>
    </source>
</evidence>
<keyword evidence="4 7" id="KW-0812">Transmembrane</keyword>
<feature type="transmembrane region" description="Helical" evidence="7">
    <location>
        <begin position="72"/>
        <end position="95"/>
    </location>
</feature>